<keyword evidence="3" id="KW-1185">Reference proteome</keyword>
<evidence type="ECO:0000256" key="1">
    <source>
        <dbReference type="SAM" id="MobiDB-lite"/>
    </source>
</evidence>
<protein>
    <submittedName>
        <fullName evidence="4">HMG box domain-containing protein</fullName>
    </submittedName>
</protein>
<reference evidence="2 3" key="2">
    <citation type="submission" date="2018-11" db="EMBL/GenBank/DDBJ databases">
        <authorList>
            <consortium name="Pathogen Informatics"/>
        </authorList>
    </citation>
    <scope>NUCLEOTIDE SEQUENCE [LARGE SCALE GENOMIC DNA]</scope>
</reference>
<dbReference type="AlphaFoldDB" id="A0A0N5CRB4"/>
<dbReference type="WBParaSite" id="TCLT_0000276401-mRNA-1">
    <property type="protein sequence ID" value="TCLT_0000276401-mRNA-1"/>
    <property type="gene ID" value="TCLT_0000276401"/>
</dbReference>
<accession>A0A0N5CRB4</accession>
<evidence type="ECO:0000313" key="4">
    <source>
        <dbReference type="WBParaSite" id="TCLT_0000276401-mRNA-1"/>
    </source>
</evidence>
<evidence type="ECO:0000313" key="3">
    <source>
        <dbReference type="Proteomes" id="UP000276776"/>
    </source>
</evidence>
<sequence>MIGYDKNLKNGLNNSENFPAHSSKRENDEEATEMQIFQACNCAEFLVFCEFLRYSLEKKFAKDFKTFYEVAQHALPYWNKLPADEKQGWIQRANMEEKANRFLLNCKTHRYMRKKLSNDKLEEIGRLALQTSLIPSEEMKVSTVVESKKSMKIFEPLDQAESSTKNESNKSIGCPIRWLTCAKKYGSNSNLQDETLIRNYDHINQSSVSIYKITLGLRLVE</sequence>
<proteinExistence type="predicted"/>
<reference evidence="4" key="1">
    <citation type="submission" date="2017-02" db="UniProtKB">
        <authorList>
            <consortium name="WormBaseParasite"/>
        </authorList>
    </citation>
    <scope>IDENTIFICATION</scope>
</reference>
<dbReference type="Proteomes" id="UP000276776">
    <property type="component" value="Unassembled WGS sequence"/>
</dbReference>
<gene>
    <name evidence="2" type="ORF">TCLT_LOCUS2764</name>
</gene>
<evidence type="ECO:0000313" key="2">
    <source>
        <dbReference type="EMBL" id="VDM98891.1"/>
    </source>
</evidence>
<dbReference type="EMBL" id="UYYF01000683">
    <property type="protein sequence ID" value="VDM98891.1"/>
    <property type="molecule type" value="Genomic_DNA"/>
</dbReference>
<feature type="region of interest" description="Disordered" evidence="1">
    <location>
        <begin position="1"/>
        <end position="25"/>
    </location>
</feature>
<name>A0A0N5CRB4_THECL</name>
<organism evidence="4">
    <name type="scientific">Thelazia callipaeda</name>
    <name type="common">Oriental eyeworm</name>
    <name type="synonym">Parasitic nematode</name>
    <dbReference type="NCBI Taxonomy" id="103827"/>
    <lineage>
        <taxon>Eukaryota</taxon>
        <taxon>Metazoa</taxon>
        <taxon>Ecdysozoa</taxon>
        <taxon>Nematoda</taxon>
        <taxon>Chromadorea</taxon>
        <taxon>Rhabditida</taxon>
        <taxon>Spirurina</taxon>
        <taxon>Spiruromorpha</taxon>
        <taxon>Thelazioidea</taxon>
        <taxon>Thelaziidae</taxon>
        <taxon>Thelazia</taxon>
    </lineage>
</organism>